<dbReference type="InterPro" id="IPR036869">
    <property type="entry name" value="J_dom_sf"/>
</dbReference>
<evidence type="ECO:0000313" key="3">
    <source>
        <dbReference type="Proteomes" id="UP000541444"/>
    </source>
</evidence>
<dbReference type="OrthoDB" id="448954at2759"/>
<feature type="domain" description="J" evidence="1">
    <location>
        <begin position="101"/>
        <end position="172"/>
    </location>
</feature>
<dbReference type="SMART" id="SM00271">
    <property type="entry name" value="DnaJ"/>
    <property type="match status" value="1"/>
</dbReference>
<protein>
    <recommendedName>
        <fullName evidence="1">J domain-containing protein</fullName>
    </recommendedName>
</protein>
<dbReference type="GO" id="GO:0044571">
    <property type="term" value="P:[2Fe-2S] cluster assembly"/>
    <property type="evidence" value="ECO:0007669"/>
    <property type="project" value="InterPro"/>
</dbReference>
<dbReference type="InterPro" id="IPR004640">
    <property type="entry name" value="HscB"/>
</dbReference>
<reference evidence="2 3" key="1">
    <citation type="journal article" date="2020" name="IScience">
        <title>Genome Sequencing of the Endangered Kingdonia uniflora (Circaeasteraceae, Ranunculales) Reveals Potential Mechanisms of Evolutionary Specialization.</title>
        <authorList>
            <person name="Sun Y."/>
            <person name="Deng T."/>
            <person name="Zhang A."/>
            <person name="Moore M.J."/>
            <person name="Landis J.B."/>
            <person name="Lin N."/>
            <person name="Zhang H."/>
            <person name="Zhang X."/>
            <person name="Huang J."/>
            <person name="Zhang X."/>
            <person name="Sun H."/>
            <person name="Wang H."/>
        </authorList>
    </citation>
    <scope>NUCLEOTIDE SEQUENCE [LARGE SCALE GENOMIC DNA]</scope>
    <source>
        <strain evidence="2">TB1705</strain>
        <tissue evidence="2">Leaf</tissue>
    </source>
</reference>
<dbReference type="Gene3D" id="1.10.287.110">
    <property type="entry name" value="DnaJ domain"/>
    <property type="match status" value="1"/>
</dbReference>
<comment type="caution">
    <text evidence="2">The sequence shown here is derived from an EMBL/GenBank/DDBJ whole genome shotgun (WGS) entry which is preliminary data.</text>
</comment>
<evidence type="ECO:0000313" key="2">
    <source>
        <dbReference type="EMBL" id="KAF6165284.1"/>
    </source>
</evidence>
<dbReference type="GO" id="GO:0001671">
    <property type="term" value="F:ATPase activator activity"/>
    <property type="evidence" value="ECO:0007669"/>
    <property type="project" value="InterPro"/>
</dbReference>
<dbReference type="GO" id="GO:0051087">
    <property type="term" value="F:protein-folding chaperone binding"/>
    <property type="evidence" value="ECO:0007669"/>
    <property type="project" value="InterPro"/>
</dbReference>
<dbReference type="PANTHER" id="PTHR14021:SF15">
    <property type="entry name" value="IRON-SULFUR CLUSTER CO-CHAPERONE PROTEIN HSCB"/>
    <property type="match status" value="1"/>
</dbReference>
<dbReference type="FunFam" id="1.10.287.110:FF:000082">
    <property type="entry name" value="Iron-sulfur cluster co-chaperone protein HscB, mitochondrial"/>
    <property type="match status" value="1"/>
</dbReference>
<name>A0A7J7NDZ4_9MAGN</name>
<dbReference type="Proteomes" id="UP000541444">
    <property type="component" value="Unassembled WGS sequence"/>
</dbReference>
<evidence type="ECO:0000259" key="1">
    <source>
        <dbReference type="PROSITE" id="PS50076"/>
    </source>
</evidence>
<proteinExistence type="predicted"/>
<dbReference type="SUPFAM" id="SSF46565">
    <property type="entry name" value="Chaperone J-domain"/>
    <property type="match status" value="1"/>
</dbReference>
<sequence length="180" mass="21009">MSSKKFWIFSNTTLRKISSSLLISKSSYSRVRVFSSYIQFNDPPKAIYKFPLIRRVYSNSFSSNTLNLSDKCWNCGAVAVSKPFLACESCRSVQPVDDSIDFFQIFGLEKAYVIEYKLDSKYKDWQKKLHPDLVHTKSEKEKEYAAEQSALVIDAYRTLRKPLSRAIYMDDNMMLDKFKR</sequence>
<dbReference type="PANTHER" id="PTHR14021">
    <property type="entry name" value="IRON-SULFUR CLUSTER CO-CHAPERONE PROTEIN HSCB"/>
    <property type="match status" value="1"/>
</dbReference>
<gene>
    <name evidence="2" type="ORF">GIB67_042700</name>
</gene>
<dbReference type="AlphaFoldDB" id="A0A7J7NDZ4"/>
<dbReference type="PROSITE" id="PS50076">
    <property type="entry name" value="DNAJ_2"/>
    <property type="match status" value="1"/>
</dbReference>
<dbReference type="InterPro" id="IPR001623">
    <property type="entry name" value="DnaJ_domain"/>
</dbReference>
<accession>A0A7J7NDZ4</accession>
<keyword evidence="3" id="KW-1185">Reference proteome</keyword>
<dbReference type="EMBL" id="JACGCM010000855">
    <property type="protein sequence ID" value="KAF6165284.1"/>
    <property type="molecule type" value="Genomic_DNA"/>
</dbReference>
<organism evidence="2 3">
    <name type="scientific">Kingdonia uniflora</name>
    <dbReference type="NCBI Taxonomy" id="39325"/>
    <lineage>
        <taxon>Eukaryota</taxon>
        <taxon>Viridiplantae</taxon>
        <taxon>Streptophyta</taxon>
        <taxon>Embryophyta</taxon>
        <taxon>Tracheophyta</taxon>
        <taxon>Spermatophyta</taxon>
        <taxon>Magnoliopsida</taxon>
        <taxon>Ranunculales</taxon>
        <taxon>Circaeasteraceae</taxon>
        <taxon>Kingdonia</taxon>
    </lineage>
</organism>